<sequence length="207" mass="23285">MTVNRWDERYRDEEYLFGREPNAFLKREARRFGKSESVLAVADGEGRNGVFLAGLGLEVHAIDASSVALGKSARLAAEADVEMKLELADLVDWPWPQDVYDHVVAIFIQFADPALRMRLFDGMKRTVKPGGLVLLQGYRPEQVDLGTGGPPQRENMYTRDLLLSVFGDFEILHLEEHDTTIREGRGHDGLSALIDLVARRPDDSGRY</sequence>
<dbReference type="Proteomes" id="UP001596016">
    <property type="component" value="Unassembled WGS sequence"/>
</dbReference>
<keyword evidence="2" id="KW-0489">Methyltransferase</keyword>
<dbReference type="InterPro" id="IPR029063">
    <property type="entry name" value="SAM-dependent_MTases_sf"/>
</dbReference>
<comment type="caution">
    <text evidence="2">The sequence shown here is derived from an EMBL/GenBank/DDBJ whole genome shotgun (WGS) entry which is preliminary data.</text>
</comment>
<feature type="domain" description="Methyltransferase" evidence="1">
    <location>
        <begin position="38"/>
        <end position="131"/>
    </location>
</feature>
<protein>
    <submittedName>
        <fullName evidence="2">Class I SAM-dependent methyltransferase</fullName>
    </submittedName>
</protein>
<evidence type="ECO:0000259" key="1">
    <source>
        <dbReference type="Pfam" id="PF13649"/>
    </source>
</evidence>
<evidence type="ECO:0000313" key="3">
    <source>
        <dbReference type="Proteomes" id="UP001596016"/>
    </source>
</evidence>
<keyword evidence="3" id="KW-1185">Reference proteome</keyword>
<proteinExistence type="predicted"/>
<dbReference type="Gene3D" id="3.40.50.150">
    <property type="entry name" value="Vaccinia Virus protein VP39"/>
    <property type="match status" value="1"/>
</dbReference>
<gene>
    <name evidence="2" type="ORF">ACFPLB_14185</name>
</gene>
<dbReference type="GO" id="GO:0008168">
    <property type="term" value="F:methyltransferase activity"/>
    <property type="evidence" value="ECO:0007669"/>
    <property type="project" value="UniProtKB-KW"/>
</dbReference>
<dbReference type="GO" id="GO:0032259">
    <property type="term" value="P:methylation"/>
    <property type="evidence" value="ECO:0007669"/>
    <property type="project" value="UniProtKB-KW"/>
</dbReference>
<dbReference type="RefSeq" id="WP_378230755.1">
    <property type="nucleotide sequence ID" value="NZ_JBHSLL010000052.1"/>
</dbReference>
<dbReference type="InterPro" id="IPR041698">
    <property type="entry name" value="Methyltransf_25"/>
</dbReference>
<evidence type="ECO:0000313" key="2">
    <source>
        <dbReference type="EMBL" id="MFC5387109.1"/>
    </source>
</evidence>
<reference evidence="3" key="1">
    <citation type="journal article" date="2019" name="Int. J. Syst. Evol. Microbiol.">
        <title>The Global Catalogue of Microorganisms (GCM) 10K type strain sequencing project: providing services to taxonomists for standard genome sequencing and annotation.</title>
        <authorList>
            <consortium name="The Broad Institute Genomics Platform"/>
            <consortium name="The Broad Institute Genome Sequencing Center for Infectious Disease"/>
            <person name="Wu L."/>
            <person name="Ma J."/>
        </authorList>
    </citation>
    <scope>NUCLEOTIDE SEQUENCE [LARGE SCALE GENOMIC DNA]</scope>
    <source>
        <strain evidence="3">CGMCC 4.1415</strain>
    </source>
</reference>
<name>A0ABW0H1B0_9HYPH</name>
<keyword evidence="2" id="KW-0808">Transferase</keyword>
<organism evidence="2 3">
    <name type="scientific">Aquamicrobium segne</name>
    <dbReference type="NCBI Taxonomy" id="469547"/>
    <lineage>
        <taxon>Bacteria</taxon>
        <taxon>Pseudomonadati</taxon>
        <taxon>Pseudomonadota</taxon>
        <taxon>Alphaproteobacteria</taxon>
        <taxon>Hyphomicrobiales</taxon>
        <taxon>Phyllobacteriaceae</taxon>
        <taxon>Aquamicrobium</taxon>
    </lineage>
</organism>
<dbReference type="EMBL" id="JBHSLL010000052">
    <property type="protein sequence ID" value="MFC5387109.1"/>
    <property type="molecule type" value="Genomic_DNA"/>
</dbReference>
<accession>A0ABW0H1B0</accession>
<dbReference type="CDD" id="cd02440">
    <property type="entry name" value="AdoMet_MTases"/>
    <property type="match status" value="1"/>
</dbReference>
<dbReference type="SUPFAM" id="SSF53335">
    <property type="entry name" value="S-adenosyl-L-methionine-dependent methyltransferases"/>
    <property type="match status" value="1"/>
</dbReference>
<dbReference type="Pfam" id="PF13649">
    <property type="entry name" value="Methyltransf_25"/>
    <property type="match status" value="1"/>
</dbReference>